<proteinExistence type="predicted"/>
<dbReference type="AlphaFoldDB" id="A0A7R9PBQ5"/>
<organism evidence="2">
    <name type="scientific">Timema californicum</name>
    <name type="common">California timema</name>
    <name type="synonym">Walking stick</name>
    <dbReference type="NCBI Taxonomy" id="61474"/>
    <lineage>
        <taxon>Eukaryota</taxon>
        <taxon>Metazoa</taxon>
        <taxon>Ecdysozoa</taxon>
        <taxon>Arthropoda</taxon>
        <taxon>Hexapoda</taxon>
        <taxon>Insecta</taxon>
        <taxon>Pterygota</taxon>
        <taxon>Neoptera</taxon>
        <taxon>Polyneoptera</taxon>
        <taxon>Phasmatodea</taxon>
        <taxon>Timematodea</taxon>
        <taxon>Timematoidea</taxon>
        <taxon>Timematidae</taxon>
        <taxon>Timema</taxon>
    </lineage>
</organism>
<reference evidence="2" key="1">
    <citation type="submission" date="2020-11" db="EMBL/GenBank/DDBJ databases">
        <authorList>
            <person name="Tran Van P."/>
        </authorList>
    </citation>
    <scope>NUCLEOTIDE SEQUENCE</scope>
</reference>
<evidence type="ECO:0000256" key="1">
    <source>
        <dbReference type="SAM" id="MobiDB-lite"/>
    </source>
</evidence>
<gene>
    <name evidence="2" type="ORF">TCMB3V08_LOCUS9907</name>
</gene>
<name>A0A7R9PBQ5_TIMCA</name>
<feature type="region of interest" description="Disordered" evidence="1">
    <location>
        <begin position="1"/>
        <end position="21"/>
    </location>
</feature>
<protein>
    <submittedName>
        <fullName evidence="2">(California timema) hypothetical protein</fullName>
    </submittedName>
</protein>
<evidence type="ECO:0000313" key="2">
    <source>
        <dbReference type="EMBL" id="CAD7577355.1"/>
    </source>
</evidence>
<accession>A0A7R9PBQ5</accession>
<sequence length="207" mass="22826">MVGSSRPRFDSSLGCTSCGSPPPPPDRTAYVIECACARYKLSFPSVASPPSIANLNAGVTGFPRNDGSHVLKSMNAADNPTLPVEQIKALAEIIRSVLGRKSDPDLPCQWQQNMLCILRLRPLSHRVTPPLDGATGKHRQPALRDLSYIQGKINRAKTREWQRCFPNSNHSVSLEMIICNVTSSNPPTETWIRVSAVKDYKNYVLNN</sequence>
<dbReference type="EMBL" id="OE185490">
    <property type="protein sequence ID" value="CAD7577355.1"/>
    <property type="molecule type" value="Genomic_DNA"/>
</dbReference>